<dbReference type="KEGG" id="tng:GSTEN00009202G001"/>
<sequence length="140" mass="16182">ELAASERVKRQAQQERDELQDEINSSAAKNTQIAEEKRRLEARIAQLEEELEEEQCNTELINDRLKKSMLQADQMNLELTAERSSSQRGEGLRAQLERQNKDLRQKLNELEMAVKSKYKANIAALEAKIAQLEEQVDLEM</sequence>
<gene>
    <name evidence="10" type="ORF">GSTENG00009202001</name>
</gene>
<dbReference type="EMBL" id="CAAE01010896">
    <property type="protein sequence ID" value="CAF93529.1"/>
    <property type="molecule type" value="Genomic_DNA"/>
</dbReference>
<dbReference type="AlphaFoldDB" id="Q4T0Q3"/>
<dbReference type="Pfam" id="PF01576">
    <property type="entry name" value="Myosin_tail_1"/>
    <property type="match status" value="1"/>
</dbReference>
<evidence type="ECO:0000313" key="10">
    <source>
        <dbReference type="EMBL" id="CAF93529.1"/>
    </source>
</evidence>
<keyword evidence="2" id="KW-0787">Thick filament</keyword>
<reference evidence="10" key="2">
    <citation type="submission" date="2004-02" db="EMBL/GenBank/DDBJ databases">
        <authorList>
            <consortium name="Genoscope"/>
            <consortium name="Whitehead Institute Centre for Genome Research"/>
        </authorList>
    </citation>
    <scope>NUCLEOTIDE SEQUENCE</scope>
</reference>
<keyword evidence="6" id="KW-0505">Motor protein</keyword>
<evidence type="ECO:0000256" key="4">
    <source>
        <dbReference type="ARBA" id="ARBA00023054"/>
    </source>
</evidence>
<evidence type="ECO:0000256" key="6">
    <source>
        <dbReference type="ARBA" id="ARBA00023175"/>
    </source>
</evidence>
<reference evidence="10" key="1">
    <citation type="journal article" date="2004" name="Nature">
        <title>Genome duplication in the teleost fish Tetraodon nigroviridis reveals the early vertebrate proto-karyotype.</title>
        <authorList>
            <person name="Jaillon O."/>
            <person name="Aury J.-M."/>
            <person name="Brunet F."/>
            <person name="Petit J.-L."/>
            <person name="Stange-Thomann N."/>
            <person name="Mauceli E."/>
            <person name="Bouneau L."/>
            <person name="Fischer C."/>
            <person name="Ozouf-Costaz C."/>
            <person name="Bernot A."/>
            <person name="Nicaud S."/>
            <person name="Jaffe D."/>
            <person name="Fisher S."/>
            <person name="Lutfalla G."/>
            <person name="Dossat C."/>
            <person name="Segurens B."/>
            <person name="Dasilva C."/>
            <person name="Salanoubat M."/>
            <person name="Levy M."/>
            <person name="Boudet N."/>
            <person name="Castellano S."/>
            <person name="Anthouard V."/>
            <person name="Jubin C."/>
            <person name="Castelli V."/>
            <person name="Katinka M."/>
            <person name="Vacherie B."/>
            <person name="Biemont C."/>
            <person name="Skalli Z."/>
            <person name="Cattolico L."/>
            <person name="Poulain J."/>
            <person name="De Berardinis V."/>
            <person name="Cruaud C."/>
            <person name="Duprat S."/>
            <person name="Brottier P."/>
            <person name="Coutanceau J.-P."/>
            <person name="Gouzy J."/>
            <person name="Parra G."/>
            <person name="Lardier G."/>
            <person name="Chapple C."/>
            <person name="McKernan K.J."/>
            <person name="McEwan P."/>
            <person name="Bosak S."/>
            <person name="Kellis M."/>
            <person name="Volff J.-N."/>
            <person name="Guigo R."/>
            <person name="Zody M.C."/>
            <person name="Mesirov J."/>
            <person name="Lindblad-Toh K."/>
            <person name="Birren B."/>
            <person name="Nusbaum C."/>
            <person name="Kahn D."/>
            <person name="Robinson-Rechavi M."/>
            <person name="Laudet V."/>
            <person name="Schachter V."/>
            <person name="Quetier F."/>
            <person name="Saurin W."/>
            <person name="Scarpelli C."/>
            <person name="Wincker P."/>
            <person name="Lander E.S."/>
            <person name="Weissenbach J."/>
            <person name="Roest Crollius H."/>
        </authorList>
    </citation>
    <scope>NUCLEOTIDE SEQUENCE [LARGE SCALE GENOMIC DNA]</scope>
</reference>
<dbReference type="GO" id="GO:0016459">
    <property type="term" value="C:myosin complex"/>
    <property type="evidence" value="ECO:0007669"/>
    <property type="project" value="UniProtKB-KW"/>
</dbReference>
<feature type="compositionally biased region" description="Basic and acidic residues" evidence="8">
    <location>
        <begin position="1"/>
        <end position="17"/>
    </location>
</feature>
<feature type="domain" description="Myosin tail" evidence="9">
    <location>
        <begin position="1"/>
        <end position="139"/>
    </location>
</feature>
<accession>Q4T0Q3</accession>
<evidence type="ECO:0000256" key="8">
    <source>
        <dbReference type="SAM" id="MobiDB-lite"/>
    </source>
</evidence>
<organism evidence="10">
    <name type="scientific">Tetraodon nigroviridis</name>
    <name type="common">Spotted green pufferfish</name>
    <name type="synonym">Chelonodon nigroviridis</name>
    <dbReference type="NCBI Taxonomy" id="99883"/>
    <lineage>
        <taxon>Eukaryota</taxon>
        <taxon>Metazoa</taxon>
        <taxon>Chordata</taxon>
        <taxon>Craniata</taxon>
        <taxon>Vertebrata</taxon>
        <taxon>Euteleostomi</taxon>
        <taxon>Actinopterygii</taxon>
        <taxon>Neopterygii</taxon>
        <taxon>Teleostei</taxon>
        <taxon>Neoteleostei</taxon>
        <taxon>Acanthomorphata</taxon>
        <taxon>Eupercaria</taxon>
        <taxon>Tetraodontiformes</taxon>
        <taxon>Tetradontoidea</taxon>
        <taxon>Tetraodontidae</taxon>
        <taxon>Tetraodon</taxon>
    </lineage>
</organism>
<name>Q4T0Q3_TETNG</name>
<evidence type="ECO:0000256" key="2">
    <source>
        <dbReference type="ARBA" id="ARBA00022433"/>
    </source>
</evidence>
<dbReference type="HOGENOM" id="CLU_1829881_0_0_1"/>
<keyword evidence="3" id="KW-0963">Cytoplasm</keyword>
<dbReference type="OMA" id="LQADQMN"/>
<keyword evidence="4" id="KW-0175">Coiled coil</keyword>
<dbReference type="GO" id="GO:0005923">
    <property type="term" value="C:bicellular tight junction"/>
    <property type="evidence" value="ECO:0007669"/>
    <property type="project" value="TreeGrafter"/>
</dbReference>
<evidence type="ECO:0000259" key="9">
    <source>
        <dbReference type="Pfam" id="PF01576"/>
    </source>
</evidence>
<feature type="region of interest" description="Disordered" evidence="8">
    <location>
        <begin position="80"/>
        <end position="100"/>
    </location>
</feature>
<dbReference type="SUPFAM" id="SSF90257">
    <property type="entry name" value="Myosin rod fragments"/>
    <property type="match status" value="1"/>
</dbReference>
<evidence type="ECO:0000256" key="1">
    <source>
        <dbReference type="ARBA" id="ARBA00004657"/>
    </source>
</evidence>
<comment type="subcellular location">
    <subcellularLocation>
        <location evidence="1">Cytoplasm</location>
        <location evidence="1">Myofibril</location>
    </subcellularLocation>
</comment>
<dbReference type="GO" id="GO:0032982">
    <property type="term" value="C:myosin filament"/>
    <property type="evidence" value="ECO:0007669"/>
    <property type="project" value="UniProtKB-KW"/>
</dbReference>
<dbReference type="GO" id="GO:0030016">
    <property type="term" value="C:myofibril"/>
    <property type="evidence" value="ECO:0007669"/>
    <property type="project" value="UniProtKB-SubCell"/>
</dbReference>
<dbReference type="InterPro" id="IPR002928">
    <property type="entry name" value="Myosin_tail"/>
</dbReference>
<dbReference type="PANTHER" id="PTHR46349:SF7">
    <property type="entry name" value="MYOSIN TAIL DOMAIN-CONTAINING PROTEIN"/>
    <property type="match status" value="1"/>
</dbReference>
<keyword evidence="5" id="KW-0518">Myosin</keyword>
<comment type="caution">
    <text evidence="10">The sequence shown here is derived from an EMBL/GenBank/DDBJ whole genome shotgun (WGS) entry which is preliminary data.</text>
</comment>
<feature type="compositionally biased region" description="Polar residues" evidence="8">
    <location>
        <begin position="22"/>
        <end position="33"/>
    </location>
</feature>
<proteinExistence type="predicted"/>
<dbReference type="PANTHER" id="PTHR46349">
    <property type="entry name" value="CINGULIN-LIKE PROTEIN 1-RELATED"/>
    <property type="match status" value="1"/>
</dbReference>
<dbReference type="OrthoDB" id="8944332at2759"/>
<evidence type="ECO:0000256" key="3">
    <source>
        <dbReference type="ARBA" id="ARBA00022490"/>
    </source>
</evidence>
<keyword evidence="7" id="KW-0514">Muscle protein</keyword>
<evidence type="ECO:0000256" key="7">
    <source>
        <dbReference type="ARBA" id="ARBA00023179"/>
    </source>
</evidence>
<feature type="non-terminal residue" evidence="10">
    <location>
        <position position="140"/>
    </location>
</feature>
<feature type="region of interest" description="Disordered" evidence="8">
    <location>
        <begin position="1"/>
        <end position="34"/>
    </location>
</feature>
<evidence type="ECO:0000256" key="5">
    <source>
        <dbReference type="ARBA" id="ARBA00023123"/>
    </source>
</evidence>
<protein>
    <submittedName>
        <fullName evidence="10">(spotted green pufferfish) hypothetical protein</fullName>
    </submittedName>
</protein>
<feature type="non-terminal residue" evidence="10">
    <location>
        <position position="1"/>
    </location>
</feature>